<dbReference type="InterPro" id="IPR010982">
    <property type="entry name" value="Lambda_DNA-bd_dom_sf"/>
</dbReference>
<dbReference type="AlphaFoldDB" id="A0A0D5LUM7"/>
<reference evidence="1 2" key="1">
    <citation type="journal article" date="2015" name="Genome Announc.">
        <title>Complete genome sequence of Martelella endophytica YC6887, which has antifungal activity associated with a halophyte.</title>
        <authorList>
            <person name="Khan A."/>
            <person name="Khan H."/>
            <person name="Chung E.J."/>
            <person name="Hossain M.T."/>
            <person name="Chung Y.R."/>
        </authorList>
    </citation>
    <scope>NUCLEOTIDE SEQUENCE [LARGE SCALE GENOMIC DNA]</scope>
    <source>
        <strain evidence="1">YC6887</strain>
    </source>
</reference>
<evidence type="ECO:0000313" key="2">
    <source>
        <dbReference type="Proteomes" id="UP000032611"/>
    </source>
</evidence>
<dbReference type="HOGENOM" id="CLU_173998_4_0_5"/>
<evidence type="ECO:0000313" key="1">
    <source>
        <dbReference type="EMBL" id="AJY47058.1"/>
    </source>
</evidence>
<protein>
    <recommendedName>
        <fullName evidence="3">CI repressor</fullName>
    </recommendedName>
</protein>
<dbReference type="OrthoDB" id="8526323at2"/>
<accession>A0A0D5LUM7</accession>
<organism evidence="1 2">
    <name type="scientific">Martelella endophytica</name>
    <dbReference type="NCBI Taxonomy" id="1486262"/>
    <lineage>
        <taxon>Bacteria</taxon>
        <taxon>Pseudomonadati</taxon>
        <taxon>Pseudomonadota</taxon>
        <taxon>Alphaproteobacteria</taxon>
        <taxon>Hyphomicrobiales</taxon>
        <taxon>Aurantimonadaceae</taxon>
        <taxon>Martelella</taxon>
    </lineage>
</organism>
<evidence type="ECO:0008006" key="3">
    <source>
        <dbReference type="Google" id="ProtNLM"/>
    </source>
</evidence>
<dbReference type="RefSeq" id="WP_045683141.1">
    <property type="nucleotide sequence ID" value="NZ_CP010803.1"/>
</dbReference>
<proteinExistence type="predicted"/>
<dbReference type="Proteomes" id="UP000032611">
    <property type="component" value="Chromosome"/>
</dbReference>
<dbReference type="Gene3D" id="1.10.260.40">
    <property type="entry name" value="lambda repressor-like DNA-binding domains"/>
    <property type="match status" value="1"/>
</dbReference>
<dbReference type="InterPro" id="IPR031856">
    <property type="entry name" value="YdaS_toxin-like"/>
</dbReference>
<dbReference type="PATRIC" id="fig|1486262.3.peg.3612"/>
<dbReference type="GO" id="GO:0003677">
    <property type="term" value="F:DNA binding"/>
    <property type="evidence" value="ECO:0007669"/>
    <property type="project" value="InterPro"/>
</dbReference>
<name>A0A0D5LUM7_MAREN</name>
<dbReference type="KEGG" id="mey:TM49_17455"/>
<sequence>MEHFCKLAKQKAGGPVALAKAIGGVSPQAVSQWKRVPVGRVLELERIVGISRHHLRPDIFGAPPMEEDEC</sequence>
<keyword evidence="2" id="KW-1185">Reference proteome</keyword>
<dbReference type="STRING" id="1486262.TM49_17455"/>
<dbReference type="SUPFAM" id="SSF47413">
    <property type="entry name" value="lambda repressor-like DNA-binding domains"/>
    <property type="match status" value="1"/>
</dbReference>
<dbReference type="Pfam" id="PF15943">
    <property type="entry name" value="YdaS_toxin"/>
    <property type="match status" value="1"/>
</dbReference>
<gene>
    <name evidence="1" type="ORF">TM49_17455</name>
</gene>
<dbReference type="EMBL" id="CP010803">
    <property type="protein sequence ID" value="AJY47058.1"/>
    <property type="molecule type" value="Genomic_DNA"/>
</dbReference>